<protein>
    <recommendedName>
        <fullName evidence="2">ER membrane protein complex subunit 2</fullName>
    </recommendedName>
</protein>
<gene>
    <name evidence="1" type="ORF">TOLI1172_LOCUS4092</name>
</gene>
<evidence type="ECO:0008006" key="2">
    <source>
        <dbReference type="Google" id="ProtNLM"/>
    </source>
</evidence>
<name>A0A7S0ZEY8_9RHOD</name>
<dbReference type="AlphaFoldDB" id="A0A7S0ZEY8"/>
<dbReference type="Gene3D" id="1.25.40.10">
    <property type="entry name" value="Tetratricopeptide repeat domain"/>
    <property type="match status" value="1"/>
</dbReference>
<dbReference type="InterPro" id="IPR028058">
    <property type="entry name" value="Fis1_TPR_N"/>
</dbReference>
<proteinExistence type="predicted"/>
<dbReference type="SUPFAM" id="SSF48452">
    <property type="entry name" value="TPR-like"/>
    <property type="match status" value="1"/>
</dbReference>
<evidence type="ECO:0000313" key="1">
    <source>
        <dbReference type="EMBL" id="CAD8819703.1"/>
    </source>
</evidence>
<sequence>MSENASLLNKLPGEANAAVSVTSRNSISDSLATRQELVRLITGSDNDYSDQLAAFQAAYDEECRRGPPSGECRFNLAWALIRSKQRQQIALGVSYMSLLYDERFSDRDCLYYMALGEFRLDNLAVCYPCSSLHLFSIASYFRS</sequence>
<reference evidence="1" key="1">
    <citation type="submission" date="2021-01" db="EMBL/GenBank/DDBJ databases">
        <authorList>
            <person name="Corre E."/>
            <person name="Pelletier E."/>
            <person name="Niang G."/>
            <person name="Scheremetjew M."/>
            <person name="Finn R."/>
            <person name="Kale V."/>
            <person name="Holt S."/>
            <person name="Cochrane G."/>
            <person name="Meng A."/>
            <person name="Brown T."/>
            <person name="Cohen L."/>
        </authorList>
    </citation>
    <scope>NUCLEOTIDE SEQUENCE</scope>
    <source>
        <strain evidence="1">CCMP3278</strain>
    </source>
</reference>
<dbReference type="Pfam" id="PF14852">
    <property type="entry name" value="Fis1_TPR_N"/>
    <property type="match status" value="1"/>
</dbReference>
<dbReference type="EMBL" id="HBFP01005753">
    <property type="protein sequence ID" value="CAD8819703.1"/>
    <property type="molecule type" value="Transcribed_RNA"/>
</dbReference>
<accession>A0A7S0ZEY8</accession>
<dbReference type="InterPro" id="IPR011990">
    <property type="entry name" value="TPR-like_helical_dom_sf"/>
</dbReference>
<organism evidence="1">
    <name type="scientific">Timspurckia oligopyrenoides</name>
    <dbReference type="NCBI Taxonomy" id="708627"/>
    <lineage>
        <taxon>Eukaryota</taxon>
        <taxon>Rhodophyta</taxon>
        <taxon>Bangiophyceae</taxon>
        <taxon>Porphyridiales</taxon>
        <taxon>Porphyridiaceae</taxon>
        <taxon>Timspurckia</taxon>
    </lineage>
</organism>